<sequence>MRRNRIEELQRQYDEWYEYVQSAESDIERYEGLTWLEIVARKLGMLGAGDYAGKGEALSFALDGGNVCLKISESGEFVYEICGN</sequence>
<dbReference type="AlphaFoldDB" id="A0A9D1ZVS7"/>
<comment type="caution">
    <text evidence="1">The sequence shown here is derived from an EMBL/GenBank/DDBJ whole genome shotgun (WGS) entry which is preliminary data.</text>
</comment>
<organism evidence="1 2">
    <name type="scientific">Candidatus Borkfalkia excrementigallinarum</name>
    <dbReference type="NCBI Taxonomy" id="2838506"/>
    <lineage>
        <taxon>Bacteria</taxon>
        <taxon>Bacillati</taxon>
        <taxon>Bacillota</taxon>
        <taxon>Clostridia</taxon>
        <taxon>Christensenellales</taxon>
        <taxon>Christensenellaceae</taxon>
        <taxon>Candidatus Borkfalkia</taxon>
    </lineage>
</organism>
<accession>A0A9D1ZVS7</accession>
<protein>
    <submittedName>
        <fullName evidence="1">Uncharacterized protein</fullName>
    </submittedName>
</protein>
<reference evidence="1" key="2">
    <citation type="submission" date="2021-04" db="EMBL/GenBank/DDBJ databases">
        <authorList>
            <person name="Gilroy R."/>
        </authorList>
    </citation>
    <scope>NUCLEOTIDE SEQUENCE</scope>
    <source>
        <strain evidence="1">1345</strain>
    </source>
</reference>
<dbReference type="EMBL" id="DXCQ01000028">
    <property type="protein sequence ID" value="HIY96730.1"/>
    <property type="molecule type" value="Genomic_DNA"/>
</dbReference>
<proteinExistence type="predicted"/>
<dbReference type="Proteomes" id="UP000886750">
    <property type="component" value="Unassembled WGS sequence"/>
</dbReference>
<evidence type="ECO:0000313" key="2">
    <source>
        <dbReference type="Proteomes" id="UP000886750"/>
    </source>
</evidence>
<evidence type="ECO:0000313" key="1">
    <source>
        <dbReference type="EMBL" id="HIY96730.1"/>
    </source>
</evidence>
<gene>
    <name evidence="1" type="ORF">H9729_03505</name>
</gene>
<reference evidence="1" key="1">
    <citation type="journal article" date="2021" name="PeerJ">
        <title>Extensive microbial diversity within the chicken gut microbiome revealed by metagenomics and culture.</title>
        <authorList>
            <person name="Gilroy R."/>
            <person name="Ravi A."/>
            <person name="Getino M."/>
            <person name="Pursley I."/>
            <person name="Horton D.L."/>
            <person name="Alikhan N.F."/>
            <person name="Baker D."/>
            <person name="Gharbi K."/>
            <person name="Hall N."/>
            <person name="Watson M."/>
            <person name="Adriaenssens E.M."/>
            <person name="Foster-Nyarko E."/>
            <person name="Jarju S."/>
            <person name="Secka A."/>
            <person name="Antonio M."/>
            <person name="Oren A."/>
            <person name="Chaudhuri R.R."/>
            <person name="La Ragione R."/>
            <person name="Hildebrand F."/>
            <person name="Pallen M.J."/>
        </authorList>
    </citation>
    <scope>NUCLEOTIDE SEQUENCE</scope>
    <source>
        <strain evidence="1">1345</strain>
    </source>
</reference>
<name>A0A9D1ZVS7_9FIRM</name>